<sequence length="259" mass="27093">MTTVSVVNQKGGSGKTTTVLGLASAASARGIATLVIDLDPQCNASEALGIEYPLDGMTAADLLADELPGGAVDAVHPSLWEKVSVIPADLDLADLDAVAGLGVEQRLRASLDSEVLRDRFPLVLIDCPPSLGKLVSNALIAADSVLVATEPSFMASRGVAKILQAVETIRRYYNPGLEVAGVLLGRVPAQGREAAHRAAEIREALGQQVLPLVVPQRAAVAEAVGDRHPIHQVRPAVPEAMEAFDAALDRLLADKTVLR</sequence>
<organism evidence="2 3">
    <name type="scientific">Tomitella cavernea</name>
    <dbReference type="NCBI Taxonomy" id="1387982"/>
    <lineage>
        <taxon>Bacteria</taxon>
        <taxon>Bacillati</taxon>
        <taxon>Actinomycetota</taxon>
        <taxon>Actinomycetes</taxon>
        <taxon>Mycobacteriales</taxon>
        <taxon>Tomitella</taxon>
    </lineage>
</organism>
<dbReference type="Gene3D" id="3.40.50.300">
    <property type="entry name" value="P-loop containing nucleotide triphosphate hydrolases"/>
    <property type="match status" value="1"/>
</dbReference>
<dbReference type="CDD" id="cd02042">
    <property type="entry name" value="ParAB_family"/>
    <property type="match status" value="1"/>
</dbReference>
<dbReference type="PIRSF" id="PIRSF009320">
    <property type="entry name" value="Nuc_binding_HP_1000"/>
    <property type="match status" value="1"/>
</dbReference>
<proteinExistence type="predicted"/>
<reference evidence="3" key="1">
    <citation type="journal article" date="2019" name="Int. J. Syst. Evol. Microbiol.">
        <title>The Global Catalogue of Microorganisms (GCM) 10K type strain sequencing project: providing services to taxonomists for standard genome sequencing and annotation.</title>
        <authorList>
            <consortium name="The Broad Institute Genomics Platform"/>
            <consortium name="The Broad Institute Genome Sequencing Center for Infectious Disease"/>
            <person name="Wu L."/>
            <person name="Ma J."/>
        </authorList>
    </citation>
    <scope>NUCLEOTIDE SEQUENCE [LARGE SCALE GENOMIC DNA]</scope>
    <source>
        <strain evidence="3">JCM 18542</strain>
    </source>
</reference>
<feature type="domain" description="AAA" evidence="1">
    <location>
        <begin position="1"/>
        <end position="178"/>
    </location>
</feature>
<evidence type="ECO:0000313" key="2">
    <source>
        <dbReference type="EMBL" id="GAA4826394.1"/>
    </source>
</evidence>
<gene>
    <name evidence="2" type="ORF">GCM10023353_39540</name>
</gene>
<name>A0ABP9D5A6_9ACTN</name>
<evidence type="ECO:0000313" key="3">
    <source>
        <dbReference type="Proteomes" id="UP001500839"/>
    </source>
</evidence>
<comment type="caution">
    <text evidence="2">The sequence shown here is derived from an EMBL/GenBank/DDBJ whole genome shotgun (WGS) entry which is preliminary data.</text>
</comment>
<accession>A0ABP9D5A6</accession>
<dbReference type="Pfam" id="PF13614">
    <property type="entry name" value="AAA_31"/>
    <property type="match status" value="1"/>
</dbReference>
<dbReference type="PANTHER" id="PTHR13696:SF99">
    <property type="entry name" value="COBYRINIC ACID AC-DIAMIDE SYNTHASE"/>
    <property type="match status" value="1"/>
</dbReference>
<dbReference type="InterPro" id="IPR050678">
    <property type="entry name" value="DNA_Partitioning_ATPase"/>
</dbReference>
<protein>
    <submittedName>
        <fullName evidence="2">ParA family protein</fullName>
    </submittedName>
</protein>
<dbReference type="SUPFAM" id="SSF52540">
    <property type="entry name" value="P-loop containing nucleoside triphosphate hydrolases"/>
    <property type="match status" value="1"/>
</dbReference>
<keyword evidence="3" id="KW-1185">Reference proteome</keyword>
<dbReference type="InterPro" id="IPR025669">
    <property type="entry name" value="AAA_dom"/>
</dbReference>
<dbReference type="PANTHER" id="PTHR13696">
    <property type="entry name" value="P-LOOP CONTAINING NUCLEOSIDE TRIPHOSPHATE HYDROLASE"/>
    <property type="match status" value="1"/>
</dbReference>
<dbReference type="Proteomes" id="UP001500839">
    <property type="component" value="Unassembled WGS sequence"/>
</dbReference>
<evidence type="ECO:0000259" key="1">
    <source>
        <dbReference type="Pfam" id="PF13614"/>
    </source>
</evidence>
<dbReference type="RefSeq" id="WP_242474809.1">
    <property type="nucleotide sequence ID" value="NZ_BAABKQ010000003.1"/>
</dbReference>
<dbReference type="EMBL" id="BAABKQ010000003">
    <property type="protein sequence ID" value="GAA4826394.1"/>
    <property type="molecule type" value="Genomic_DNA"/>
</dbReference>
<dbReference type="InterPro" id="IPR027417">
    <property type="entry name" value="P-loop_NTPase"/>
</dbReference>